<evidence type="ECO:0000256" key="7">
    <source>
        <dbReference type="ARBA" id="ARBA00022741"/>
    </source>
</evidence>
<dbReference type="EMBL" id="NEVQ01000013">
    <property type="protein sequence ID" value="OZI56204.1"/>
    <property type="molecule type" value="Genomic_DNA"/>
</dbReference>
<comment type="function">
    <text evidence="9">Nucleotidase that shows phosphatase activity on nucleoside 5'-monophosphates.</text>
</comment>
<evidence type="ECO:0000256" key="9">
    <source>
        <dbReference type="HAMAP-Rule" id="MF_00060"/>
    </source>
</evidence>
<dbReference type="EC" id="3.1.3.5" evidence="9"/>
<keyword evidence="6 9" id="KW-0479">Metal-binding</keyword>
<dbReference type="RefSeq" id="WP_094821268.1">
    <property type="nucleotide sequence ID" value="NZ_NEVO01000007.1"/>
</dbReference>
<comment type="similarity">
    <text evidence="4 9">Belongs to the SurE nucleotidase family.</text>
</comment>
<dbReference type="GO" id="GO:0046872">
    <property type="term" value="F:metal ion binding"/>
    <property type="evidence" value="ECO:0007669"/>
    <property type="project" value="UniProtKB-UniRule"/>
</dbReference>
<keyword evidence="5 9" id="KW-0963">Cytoplasm</keyword>
<evidence type="ECO:0000313" key="12">
    <source>
        <dbReference type="Proteomes" id="UP000216885"/>
    </source>
</evidence>
<evidence type="ECO:0000256" key="2">
    <source>
        <dbReference type="ARBA" id="ARBA00001946"/>
    </source>
</evidence>
<feature type="binding site" evidence="9">
    <location>
        <position position="39"/>
    </location>
    <ligand>
        <name>a divalent metal cation</name>
        <dbReference type="ChEBI" id="CHEBI:60240"/>
    </ligand>
</feature>
<evidence type="ECO:0000259" key="10">
    <source>
        <dbReference type="Pfam" id="PF01975"/>
    </source>
</evidence>
<name>A0A261U2L1_9BORD</name>
<evidence type="ECO:0000256" key="3">
    <source>
        <dbReference type="ARBA" id="ARBA00004496"/>
    </source>
</evidence>
<feature type="binding site" evidence="9">
    <location>
        <position position="9"/>
    </location>
    <ligand>
        <name>a divalent metal cation</name>
        <dbReference type="ChEBI" id="CHEBI:60240"/>
    </ligand>
</feature>
<comment type="cofactor">
    <cofactor evidence="9">
        <name>a divalent metal cation</name>
        <dbReference type="ChEBI" id="CHEBI:60240"/>
    </cofactor>
    <text evidence="9">Binds 1 divalent metal cation per subunit.</text>
</comment>
<dbReference type="GO" id="GO:0000166">
    <property type="term" value="F:nucleotide binding"/>
    <property type="evidence" value="ECO:0007669"/>
    <property type="project" value="UniProtKB-KW"/>
</dbReference>
<gene>
    <name evidence="9" type="primary">surE</name>
    <name evidence="11" type="ORF">CAL20_12225</name>
</gene>
<organism evidence="11 12">
    <name type="scientific">Bordetella genomosp. 4</name>
    <dbReference type="NCBI Taxonomy" id="463044"/>
    <lineage>
        <taxon>Bacteria</taxon>
        <taxon>Pseudomonadati</taxon>
        <taxon>Pseudomonadota</taxon>
        <taxon>Betaproteobacteria</taxon>
        <taxon>Burkholderiales</taxon>
        <taxon>Alcaligenaceae</taxon>
        <taxon>Bordetella</taxon>
    </lineage>
</organism>
<dbReference type="Gene3D" id="3.40.1210.10">
    <property type="entry name" value="Survival protein SurE-like phosphatase/nucleotidase"/>
    <property type="match status" value="1"/>
</dbReference>
<dbReference type="GO" id="GO:0008253">
    <property type="term" value="F:5'-nucleotidase activity"/>
    <property type="evidence" value="ECO:0007669"/>
    <property type="project" value="UniProtKB-UniRule"/>
</dbReference>
<comment type="caution">
    <text evidence="11">The sequence shown here is derived from an EMBL/GenBank/DDBJ whole genome shotgun (WGS) entry which is preliminary data.</text>
</comment>
<dbReference type="Pfam" id="PF01975">
    <property type="entry name" value="SurE"/>
    <property type="match status" value="1"/>
</dbReference>
<proteinExistence type="inferred from homology"/>
<dbReference type="InterPro" id="IPR002828">
    <property type="entry name" value="SurE-like_Pase/nucleotidase"/>
</dbReference>
<feature type="binding site" evidence="9">
    <location>
        <position position="8"/>
    </location>
    <ligand>
        <name>a divalent metal cation</name>
        <dbReference type="ChEBI" id="CHEBI:60240"/>
    </ligand>
</feature>
<keyword evidence="8 9" id="KW-0378">Hydrolase</keyword>
<evidence type="ECO:0000256" key="1">
    <source>
        <dbReference type="ARBA" id="ARBA00000815"/>
    </source>
</evidence>
<accession>A0A261U2L1</accession>
<evidence type="ECO:0000256" key="8">
    <source>
        <dbReference type="ARBA" id="ARBA00022801"/>
    </source>
</evidence>
<comment type="subcellular location">
    <subcellularLocation>
        <location evidence="3 9">Cytoplasm</location>
    </subcellularLocation>
</comment>
<dbReference type="GO" id="GO:0008254">
    <property type="term" value="F:3'-nucleotidase activity"/>
    <property type="evidence" value="ECO:0007669"/>
    <property type="project" value="TreeGrafter"/>
</dbReference>
<evidence type="ECO:0000256" key="5">
    <source>
        <dbReference type="ARBA" id="ARBA00022490"/>
    </source>
</evidence>
<comment type="cofactor">
    <cofactor evidence="2">
        <name>Mg(2+)</name>
        <dbReference type="ChEBI" id="CHEBI:18420"/>
    </cofactor>
</comment>
<feature type="domain" description="Survival protein SurE-like phosphatase/nucleotidase" evidence="10">
    <location>
        <begin position="3"/>
        <end position="182"/>
    </location>
</feature>
<dbReference type="InterPro" id="IPR036523">
    <property type="entry name" value="SurE-like_sf"/>
</dbReference>
<dbReference type="Proteomes" id="UP000216885">
    <property type="component" value="Unassembled WGS sequence"/>
</dbReference>
<evidence type="ECO:0000256" key="6">
    <source>
        <dbReference type="ARBA" id="ARBA00022723"/>
    </source>
</evidence>
<dbReference type="NCBIfam" id="TIGR00087">
    <property type="entry name" value="surE"/>
    <property type="match status" value="1"/>
</dbReference>
<protein>
    <recommendedName>
        <fullName evidence="9">5'-nucleotidase SurE</fullName>
        <ecNumber evidence="9">3.1.3.5</ecNumber>
    </recommendedName>
    <alternativeName>
        <fullName evidence="9">Nucleoside 5'-monophosphate phosphohydrolase</fullName>
    </alternativeName>
</protein>
<dbReference type="HAMAP" id="MF_00060">
    <property type="entry name" value="SurE"/>
    <property type="match status" value="1"/>
</dbReference>
<comment type="catalytic activity">
    <reaction evidence="1 9">
        <text>a ribonucleoside 5'-phosphate + H2O = a ribonucleoside + phosphate</text>
        <dbReference type="Rhea" id="RHEA:12484"/>
        <dbReference type="ChEBI" id="CHEBI:15377"/>
        <dbReference type="ChEBI" id="CHEBI:18254"/>
        <dbReference type="ChEBI" id="CHEBI:43474"/>
        <dbReference type="ChEBI" id="CHEBI:58043"/>
        <dbReference type="EC" id="3.1.3.5"/>
    </reaction>
</comment>
<dbReference type="NCBIfam" id="NF001490">
    <property type="entry name" value="PRK00346.1-4"/>
    <property type="match status" value="1"/>
</dbReference>
<evidence type="ECO:0000313" key="11">
    <source>
        <dbReference type="EMBL" id="OZI56204.1"/>
    </source>
</evidence>
<feature type="binding site" evidence="9">
    <location>
        <position position="91"/>
    </location>
    <ligand>
        <name>a divalent metal cation</name>
        <dbReference type="ChEBI" id="CHEBI:60240"/>
    </ligand>
</feature>
<dbReference type="SUPFAM" id="SSF64167">
    <property type="entry name" value="SurE-like"/>
    <property type="match status" value="1"/>
</dbReference>
<dbReference type="AlphaFoldDB" id="A0A261U2L1"/>
<keyword evidence="7 9" id="KW-0547">Nucleotide-binding</keyword>
<dbReference type="PANTHER" id="PTHR30457">
    <property type="entry name" value="5'-NUCLEOTIDASE SURE"/>
    <property type="match status" value="1"/>
</dbReference>
<dbReference type="NCBIfam" id="NF001489">
    <property type="entry name" value="PRK00346.1-3"/>
    <property type="match status" value="1"/>
</dbReference>
<dbReference type="InterPro" id="IPR030048">
    <property type="entry name" value="SurE"/>
</dbReference>
<dbReference type="PANTHER" id="PTHR30457:SF12">
    <property type="entry name" value="5'_3'-NUCLEOTIDASE SURE"/>
    <property type="match status" value="1"/>
</dbReference>
<dbReference type="FunFam" id="3.40.1210.10:FF:000001">
    <property type="entry name" value="5'/3'-nucleotidase SurE"/>
    <property type="match status" value="1"/>
</dbReference>
<keyword evidence="12" id="KW-1185">Reference proteome</keyword>
<dbReference type="OrthoDB" id="9780815at2"/>
<dbReference type="GO" id="GO:0004309">
    <property type="term" value="F:exopolyphosphatase activity"/>
    <property type="evidence" value="ECO:0007669"/>
    <property type="project" value="TreeGrafter"/>
</dbReference>
<sequence>MRILVSNDDGYSAPGLEALVQALQGLGEITVVAPETNHSGASNSLTLNRPLTVRTAANGFVCVNGTPSDCVHVALTGLMDERPDLVVSGINNGANMGDDTLYSGTVAAAAEGYLFGIPAIAFSLVERGWEHIESAARAARSVVERQLAQPLASPVLLNVNIPCRPFEQMGGLQVTRLGKRHPSQPVVRTTTPYGDTVYWIGPVGVAADASPGTDFHAISEGKVSLTPLRLDLTQHSQLDELRGWAEPLCASL</sequence>
<dbReference type="GO" id="GO:0005737">
    <property type="term" value="C:cytoplasm"/>
    <property type="evidence" value="ECO:0007669"/>
    <property type="project" value="UniProtKB-SubCell"/>
</dbReference>
<reference evidence="11 12" key="1">
    <citation type="submission" date="2017-05" db="EMBL/GenBank/DDBJ databases">
        <title>Complete and WGS of Bordetella genogroups.</title>
        <authorList>
            <person name="Spilker T."/>
            <person name="LiPuma J."/>
        </authorList>
    </citation>
    <scope>NUCLEOTIDE SEQUENCE [LARGE SCALE GENOMIC DNA]</scope>
    <source>
        <strain evidence="11 12">AU9919</strain>
    </source>
</reference>
<evidence type="ECO:0000256" key="4">
    <source>
        <dbReference type="ARBA" id="ARBA00011062"/>
    </source>
</evidence>